<dbReference type="InterPro" id="IPR000873">
    <property type="entry name" value="AMP-dep_synth/lig_dom"/>
</dbReference>
<proteinExistence type="inferred from homology"/>
<feature type="domain" description="AMP-dependent synthetase/ligase" evidence="4">
    <location>
        <begin position="14"/>
        <end position="391"/>
    </location>
</feature>
<dbReference type="FunFam" id="3.30.300.30:FF:000008">
    <property type="entry name" value="2,3-dihydroxybenzoate-AMP ligase"/>
    <property type="match status" value="1"/>
</dbReference>
<evidence type="ECO:0000256" key="3">
    <source>
        <dbReference type="SAM" id="MobiDB-lite"/>
    </source>
</evidence>
<evidence type="ECO:0000259" key="4">
    <source>
        <dbReference type="Pfam" id="PF00501"/>
    </source>
</evidence>
<evidence type="ECO:0000259" key="5">
    <source>
        <dbReference type="Pfam" id="PF13193"/>
    </source>
</evidence>
<evidence type="ECO:0000313" key="7">
    <source>
        <dbReference type="Proteomes" id="UP000646523"/>
    </source>
</evidence>
<comment type="caution">
    <text evidence="6">The sequence shown here is derived from an EMBL/GenBank/DDBJ whole genome shotgun (WGS) entry which is preliminary data.</text>
</comment>
<feature type="compositionally biased region" description="Gly residues" evidence="3">
    <location>
        <begin position="559"/>
        <end position="571"/>
    </location>
</feature>
<dbReference type="SUPFAM" id="SSF56801">
    <property type="entry name" value="Acetyl-CoA synthetase-like"/>
    <property type="match status" value="1"/>
</dbReference>
<keyword evidence="7" id="KW-1185">Reference proteome</keyword>
<sequence>MSAERTIPRVLMGSAERFGDRLAVVDGETELTFRELLDAALKVARAAIALGIGRGDRVSLWAPNSHRWIVASLGLHCAGATVVPVNTRYRGPEAREILARVRARAVLVDGGFLGYDYAGVVREPGEENGACLDDLLVVDMLGADAPGDPGLLGWDAFLARGERVPADAAREAALAVQPDDLAEIIFTSGTTGRAKGVTIPHGPSLDLYRTYGQIWGLRPGDRYLVTLPFFHTGGNKAGMITSLLHGLTVVPMAVFDPVEAMRLIEAHGVSVMNGSPTIYYSLLESSEREAYDLGSLRVAATGAAVVPVALVERARSELPFEHFITAYGMTECFGTATMCRAGDSADVIARSNGRALPGVELRIVDPRGRDLPPGQPGEVLIRGANVTPGYWEDPAATEEAIDADGWLRSGDIGTLDADGNLKITDRLKDLFFVGGFNVSPAEVEQVLARHPAIVEVAVVGVPDERLGEVPKAYVVPRRDAEADAGEIIAWARERMANFKVPRIVEFVASLPRNASGKVLKGELRAPVAAGDAAGDATGDATGNAAGDATGNAAGDAAGDAGGVRGGGRATP</sequence>
<dbReference type="RefSeq" id="WP_189128963.1">
    <property type="nucleotide sequence ID" value="NZ_BMNH01000045.1"/>
</dbReference>
<dbReference type="Proteomes" id="UP000646523">
    <property type="component" value="Unassembled WGS sequence"/>
</dbReference>
<evidence type="ECO:0000256" key="2">
    <source>
        <dbReference type="ARBA" id="ARBA00022598"/>
    </source>
</evidence>
<dbReference type="InterPro" id="IPR045851">
    <property type="entry name" value="AMP-bd_C_sf"/>
</dbReference>
<reference evidence="6" key="1">
    <citation type="journal article" date="2014" name="Int. J. Syst. Evol. Microbiol.">
        <title>Complete genome sequence of Corynebacterium casei LMG S-19264T (=DSM 44701T), isolated from a smear-ripened cheese.</title>
        <authorList>
            <consortium name="US DOE Joint Genome Institute (JGI-PGF)"/>
            <person name="Walter F."/>
            <person name="Albersmeier A."/>
            <person name="Kalinowski J."/>
            <person name="Ruckert C."/>
        </authorList>
    </citation>
    <scope>NUCLEOTIDE SEQUENCE</scope>
    <source>
        <strain evidence="6">CGMCC 4.7368</strain>
    </source>
</reference>
<dbReference type="NCBIfam" id="NF005801">
    <property type="entry name" value="PRK07656.1"/>
    <property type="match status" value="1"/>
</dbReference>
<dbReference type="InterPro" id="IPR020845">
    <property type="entry name" value="AMP-binding_CS"/>
</dbReference>
<dbReference type="Gene3D" id="3.30.300.30">
    <property type="match status" value="1"/>
</dbReference>
<dbReference type="GO" id="GO:0016878">
    <property type="term" value="F:acid-thiol ligase activity"/>
    <property type="evidence" value="ECO:0007669"/>
    <property type="project" value="UniProtKB-ARBA"/>
</dbReference>
<dbReference type="PANTHER" id="PTHR43767:SF1">
    <property type="entry name" value="NONRIBOSOMAL PEPTIDE SYNTHASE PES1 (EUROFUNG)-RELATED"/>
    <property type="match status" value="1"/>
</dbReference>
<dbReference type="Pfam" id="PF13193">
    <property type="entry name" value="AMP-binding_C"/>
    <property type="match status" value="1"/>
</dbReference>
<dbReference type="PROSITE" id="PS00455">
    <property type="entry name" value="AMP_BINDING"/>
    <property type="match status" value="1"/>
</dbReference>
<accession>A0A918DTH5</accession>
<dbReference type="Pfam" id="PF00501">
    <property type="entry name" value="AMP-binding"/>
    <property type="match status" value="1"/>
</dbReference>
<dbReference type="Gene3D" id="3.40.50.12780">
    <property type="entry name" value="N-terminal domain of ligase-like"/>
    <property type="match status" value="1"/>
</dbReference>
<gene>
    <name evidence="6" type="ORF">GCM10012289_74630</name>
</gene>
<feature type="region of interest" description="Disordered" evidence="3">
    <location>
        <begin position="538"/>
        <end position="571"/>
    </location>
</feature>
<evidence type="ECO:0000256" key="1">
    <source>
        <dbReference type="ARBA" id="ARBA00006432"/>
    </source>
</evidence>
<organism evidence="6 7">
    <name type="scientific">Nonomuraea cavernae</name>
    <dbReference type="NCBI Taxonomy" id="2045107"/>
    <lineage>
        <taxon>Bacteria</taxon>
        <taxon>Bacillati</taxon>
        <taxon>Actinomycetota</taxon>
        <taxon>Actinomycetes</taxon>
        <taxon>Streptosporangiales</taxon>
        <taxon>Streptosporangiaceae</taxon>
        <taxon>Nonomuraea</taxon>
    </lineage>
</organism>
<keyword evidence="2" id="KW-0436">Ligase</keyword>
<dbReference type="InterPro" id="IPR025110">
    <property type="entry name" value="AMP-bd_C"/>
</dbReference>
<dbReference type="InterPro" id="IPR042099">
    <property type="entry name" value="ANL_N_sf"/>
</dbReference>
<comment type="similarity">
    <text evidence="1">Belongs to the ATP-dependent AMP-binding enzyme family.</text>
</comment>
<reference evidence="6" key="2">
    <citation type="submission" date="2020-09" db="EMBL/GenBank/DDBJ databases">
        <authorList>
            <person name="Sun Q."/>
            <person name="Zhou Y."/>
        </authorList>
    </citation>
    <scope>NUCLEOTIDE SEQUENCE</scope>
    <source>
        <strain evidence="6">CGMCC 4.7368</strain>
    </source>
</reference>
<dbReference type="InterPro" id="IPR050237">
    <property type="entry name" value="ATP-dep_AMP-bd_enzyme"/>
</dbReference>
<dbReference type="AlphaFoldDB" id="A0A918DTH5"/>
<dbReference type="EMBL" id="BMNH01000045">
    <property type="protein sequence ID" value="GGO82721.1"/>
    <property type="molecule type" value="Genomic_DNA"/>
</dbReference>
<evidence type="ECO:0000313" key="6">
    <source>
        <dbReference type="EMBL" id="GGO82721.1"/>
    </source>
</evidence>
<feature type="compositionally biased region" description="Low complexity" evidence="3">
    <location>
        <begin position="538"/>
        <end position="558"/>
    </location>
</feature>
<dbReference type="PANTHER" id="PTHR43767">
    <property type="entry name" value="LONG-CHAIN-FATTY-ACID--COA LIGASE"/>
    <property type="match status" value="1"/>
</dbReference>
<name>A0A918DTH5_9ACTN</name>
<feature type="domain" description="AMP-binding enzyme C-terminal" evidence="5">
    <location>
        <begin position="442"/>
        <end position="517"/>
    </location>
</feature>
<protein>
    <submittedName>
        <fullName evidence="6">Acyl-CoA synthetase</fullName>
    </submittedName>
</protein>